<evidence type="ECO:0000313" key="2">
    <source>
        <dbReference type="Proteomes" id="UP000540698"/>
    </source>
</evidence>
<proteinExistence type="predicted"/>
<accession>A0A7X6LBS9</accession>
<gene>
    <name evidence="1" type="ORF">HGB38_34880</name>
</gene>
<reference evidence="1 2" key="1">
    <citation type="submission" date="2020-04" db="EMBL/GenBank/DDBJ databases">
        <title>MicrobeNet Type strains.</title>
        <authorList>
            <person name="Nicholson A.C."/>
        </authorList>
    </citation>
    <scope>NUCLEOTIDE SEQUENCE [LARGE SCALE GENOMIC DNA]</scope>
    <source>
        <strain evidence="1 2">DSM 44956</strain>
    </source>
</reference>
<name>A0A7X6LBS9_9NOCA</name>
<dbReference type="RefSeq" id="WP_062977650.1">
    <property type="nucleotide sequence ID" value="NZ_JAAXOS010000030.1"/>
</dbReference>
<comment type="caution">
    <text evidence="1">The sequence shown here is derived from an EMBL/GenBank/DDBJ whole genome shotgun (WGS) entry which is preliminary data.</text>
</comment>
<keyword evidence="2" id="KW-1185">Reference proteome</keyword>
<organism evidence="1 2">
    <name type="scientific">Nocardia gamkensis</name>
    <dbReference type="NCBI Taxonomy" id="352869"/>
    <lineage>
        <taxon>Bacteria</taxon>
        <taxon>Bacillati</taxon>
        <taxon>Actinomycetota</taxon>
        <taxon>Actinomycetes</taxon>
        <taxon>Mycobacteriales</taxon>
        <taxon>Nocardiaceae</taxon>
        <taxon>Nocardia</taxon>
    </lineage>
</organism>
<dbReference type="AlphaFoldDB" id="A0A7X6LBS9"/>
<sequence length="135" mass="15319">MTDFLGRYMHVGGPEEHRAALELFRHKLMHLGRQAFVRDSTTNIAYTRRLQFTDVDSIRLHHFTLSVLDPTTEPELVSFMPSVPSAVKALSIHLPSLADDIHRVSESYVTAMLADVGLRQKAENVYPDIRLQSFA</sequence>
<dbReference type="Proteomes" id="UP000540698">
    <property type="component" value="Unassembled WGS sequence"/>
</dbReference>
<dbReference type="EMBL" id="JAAXOS010000030">
    <property type="protein sequence ID" value="NKY31339.1"/>
    <property type="molecule type" value="Genomic_DNA"/>
</dbReference>
<evidence type="ECO:0000313" key="1">
    <source>
        <dbReference type="EMBL" id="NKY31339.1"/>
    </source>
</evidence>
<protein>
    <submittedName>
        <fullName evidence="1">Uncharacterized protein</fullName>
    </submittedName>
</protein>